<dbReference type="EMBL" id="LBYB01000004">
    <property type="protein sequence ID" value="KKR42065.1"/>
    <property type="molecule type" value="Genomic_DNA"/>
</dbReference>
<evidence type="ECO:0000256" key="1">
    <source>
        <dbReference type="SAM" id="Phobius"/>
    </source>
</evidence>
<proteinExistence type="predicted"/>
<evidence type="ECO:0000313" key="3">
    <source>
        <dbReference type="Proteomes" id="UP000034881"/>
    </source>
</evidence>
<accession>A0A0G0T4L3</accession>
<protein>
    <submittedName>
        <fullName evidence="2">Uncharacterized protein</fullName>
    </submittedName>
</protein>
<feature type="transmembrane region" description="Helical" evidence="1">
    <location>
        <begin position="6"/>
        <end position="26"/>
    </location>
</feature>
<dbReference type="Proteomes" id="UP000034881">
    <property type="component" value="Unassembled WGS sequence"/>
</dbReference>
<keyword evidence="1" id="KW-1133">Transmembrane helix</keyword>
<name>A0A0G0T4L3_9BACT</name>
<organism evidence="2 3">
    <name type="scientific">Candidatus Daviesbacteria bacterium GW2011_GWC2_40_12</name>
    <dbReference type="NCBI Taxonomy" id="1618431"/>
    <lineage>
        <taxon>Bacteria</taxon>
        <taxon>Candidatus Daviesiibacteriota</taxon>
    </lineage>
</organism>
<keyword evidence="1" id="KW-0812">Transmembrane</keyword>
<dbReference type="AlphaFoldDB" id="A0A0G0T4L3"/>
<reference evidence="2 3" key="1">
    <citation type="journal article" date="2015" name="Nature">
        <title>rRNA introns, odd ribosomes, and small enigmatic genomes across a large radiation of phyla.</title>
        <authorList>
            <person name="Brown C.T."/>
            <person name="Hug L.A."/>
            <person name="Thomas B.C."/>
            <person name="Sharon I."/>
            <person name="Castelle C.J."/>
            <person name="Singh A."/>
            <person name="Wilkins M.J."/>
            <person name="Williams K.H."/>
            <person name="Banfield J.F."/>
        </authorList>
    </citation>
    <scope>NUCLEOTIDE SEQUENCE [LARGE SCALE GENOMIC DNA]</scope>
</reference>
<comment type="caution">
    <text evidence="2">The sequence shown here is derived from an EMBL/GenBank/DDBJ whole genome shotgun (WGS) entry which is preliminary data.</text>
</comment>
<gene>
    <name evidence="2" type="ORF">UT77_C0004G0049</name>
</gene>
<keyword evidence="1" id="KW-0472">Membrane</keyword>
<sequence>MTRKEWLIAAILTFITIIAWVIFDVIHTRSQVEIPQKTKEVMEPISPDFDTQSLESAP</sequence>
<evidence type="ECO:0000313" key="2">
    <source>
        <dbReference type="EMBL" id="KKR42065.1"/>
    </source>
</evidence>